<dbReference type="PIRSF" id="PIRSF001220">
    <property type="entry name" value="L-ASNase_gatD"/>
    <property type="match status" value="1"/>
</dbReference>
<dbReference type="PANTHER" id="PTHR11707">
    <property type="entry name" value="L-ASPARAGINASE"/>
    <property type="match status" value="1"/>
</dbReference>
<dbReference type="SMART" id="SM00870">
    <property type="entry name" value="Asparaginase"/>
    <property type="match status" value="1"/>
</dbReference>
<name>A0A4Q9H241_9BURK</name>
<protein>
    <submittedName>
        <fullName evidence="7">Asparaginase</fullName>
    </submittedName>
</protein>
<evidence type="ECO:0000313" key="8">
    <source>
        <dbReference type="Proteomes" id="UP000292120"/>
    </source>
</evidence>
<sequence length="347" mass="35671">MSAAQAAAGSAGVVRVLGTGGTIAGVSHTGRDRDYQAASLSVEALVAAVPALAGVPLQCHQVCQVDSKDMGWPQWRLLLAACLEALNDPVVAGVVVTHGTDTLEETALLLQVLLPPVKPVVLTAAMRPATSAEADGPANLALAVRCAQAWAGQARGVAVAVQGRLWPALAVRKAHSWAIDAFDGGGVCPLPAEPPASPALALWPPSWGRLEQAGAQPLLHAETLPWVPCIVSHADAQATLVQALAAHVPAPQGWLLACTGHGTAHAHLLAALQQQPQPVWRASRVARGGIAPPGHEAMPAVGWLTPAQGRLLLSVALAVSGPDVQALEGWRQRLLAEPGLADLLMPD</sequence>
<dbReference type="RefSeq" id="WP_130966863.1">
    <property type="nucleotide sequence ID" value="NZ_SIXI01000002.1"/>
</dbReference>
<dbReference type="GO" id="GO:0004067">
    <property type="term" value="F:asparaginase activity"/>
    <property type="evidence" value="ECO:0007669"/>
    <property type="project" value="UniProtKB-UniRule"/>
</dbReference>
<accession>A0A4Q9H241</accession>
<feature type="active site" description="O-isoaspartyl threonine intermediate" evidence="2">
    <location>
        <position position="22"/>
    </location>
</feature>
<dbReference type="InterPro" id="IPR027474">
    <property type="entry name" value="L-asparaginase_N"/>
</dbReference>
<reference evidence="7 8" key="1">
    <citation type="submission" date="2019-02" db="EMBL/GenBank/DDBJ databases">
        <title>Aquabacterium sp. strain KMB7.</title>
        <authorList>
            <person name="Chen W.-M."/>
        </authorList>
    </citation>
    <scope>NUCLEOTIDE SEQUENCE [LARGE SCALE GENOMIC DNA]</scope>
    <source>
        <strain evidence="7 8">KMB7</strain>
    </source>
</reference>
<feature type="binding site" evidence="3">
    <location>
        <begin position="100"/>
        <end position="101"/>
    </location>
    <ligand>
        <name>substrate</name>
    </ligand>
</feature>
<evidence type="ECO:0000256" key="3">
    <source>
        <dbReference type="PIRSR" id="PIRSR001220-2"/>
    </source>
</evidence>
<feature type="domain" description="L-asparaginase N-terminal" evidence="6">
    <location>
        <begin position="14"/>
        <end position="187"/>
    </location>
</feature>
<dbReference type="InterPro" id="IPR036152">
    <property type="entry name" value="Asp/glu_Ase-like_sf"/>
</dbReference>
<feature type="active site" evidence="4">
    <location>
        <position position="22"/>
    </location>
</feature>
<dbReference type="InterPro" id="IPR037152">
    <property type="entry name" value="L-asparaginase_N_sf"/>
</dbReference>
<evidence type="ECO:0000259" key="6">
    <source>
        <dbReference type="Pfam" id="PF00710"/>
    </source>
</evidence>
<dbReference type="PIRSF" id="PIRSF500176">
    <property type="entry name" value="L_ASNase"/>
    <property type="match status" value="1"/>
</dbReference>
<feature type="active site" evidence="5">
    <location>
        <position position="100"/>
    </location>
</feature>
<dbReference type="InterPro" id="IPR006034">
    <property type="entry name" value="Asparaginase/glutaminase-like"/>
</dbReference>
<dbReference type="PANTHER" id="PTHR11707:SF28">
    <property type="entry name" value="60 KDA LYSOPHOSPHOLIPASE"/>
    <property type="match status" value="1"/>
</dbReference>
<evidence type="ECO:0000256" key="1">
    <source>
        <dbReference type="ARBA" id="ARBA00010518"/>
    </source>
</evidence>
<dbReference type="AlphaFoldDB" id="A0A4Q9H241"/>
<evidence type="ECO:0000256" key="5">
    <source>
        <dbReference type="PROSITE-ProRule" id="PRU10100"/>
    </source>
</evidence>
<dbReference type="EMBL" id="SIXI01000002">
    <property type="protein sequence ID" value="TBO32651.1"/>
    <property type="molecule type" value="Genomic_DNA"/>
</dbReference>
<evidence type="ECO:0000256" key="4">
    <source>
        <dbReference type="PROSITE-ProRule" id="PRU10099"/>
    </source>
</evidence>
<comment type="similarity">
    <text evidence="1">Belongs to the asparaginase 1 family.</text>
</comment>
<gene>
    <name evidence="7" type="ORF">EYS42_05580</name>
</gene>
<dbReference type="Pfam" id="PF00710">
    <property type="entry name" value="Asparaginase"/>
    <property type="match status" value="1"/>
</dbReference>
<evidence type="ECO:0000256" key="2">
    <source>
        <dbReference type="PIRSR" id="PIRSR001220-1"/>
    </source>
</evidence>
<proteinExistence type="inferred from homology"/>
<dbReference type="Gene3D" id="3.40.50.40">
    <property type="match status" value="1"/>
</dbReference>
<dbReference type="OrthoDB" id="9788068at2"/>
<organism evidence="7 8">
    <name type="scientific">Aquabacterium lacunae</name>
    <dbReference type="NCBI Taxonomy" id="2528630"/>
    <lineage>
        <taxon>Bacteria</taxon>
        <taxon>Pseudomonadati</taxon>
        <taxon>Pseudomonadota</taxon>
        <taxon>Betaproteobacteria</taxon>
        <taxon>Burkholderiales</taxon>
        <taxon>Aquabacterium</taxon>
    </lineage>
</organism>
<dbReference type="PROSITE" id="PS00144">
    <property type="entry name" value="ASN_GLN_ASE_1"/>
    <property type="match status" value="1"/>
</dbReference>
<dbReference type="PROSITE" id="PS51732">
    <property type="entry name" value="ASN_GLN_ASE_3"/>
    <property type="match status" value="1"/>
</dbReference>
<dbReference type="SUPFAM" id="SSF53774">
    <property type="entry name" value="Glutaminase/Asparaginase"/>
    <property type="match status" value="1"/>
</dbReference>
<dbReference type="Proteomes" id="UP000292120">
    <property type="component" value="Unassembled WGS sequence"/>
</dbReference>
<dbReference type="Gene3D" id="3.40.50.1170">
    <property type="entry name" value="L-asparaginase, N-terminal domain"/>
    <property type="match status" value="1"/>
</dbReference>
<feature type="binding site" evidence="3">
    <location>
        <position position="67"/>
    </location>
    <ligand>
        <name>substrate</name>
    </ligand>
</feature>
<dbReference type="PRINTS" id="PR00139">
    <property type="entry name" value="ASNGLNASE"/>
</dbReference>
<dbReference type="PROSITE" id="PS00917">
    <property type="entry name" value="ASN_GLN_ASE_2"/>
    <property type="match status" value="1"/>
</dbReference>
<dbReference type="InterPro" id="IPR027475">
    <property type="entry name" value="Asparaginase/glutaminase_AS2"/>
</dbReference>
<keyword evidence="8" id="KW-1185">Reference proteome</keyword>
<comment type="caution">
    <text evidence="7">The sequence shown here is derived from an EMBL/GenBank/DDBJ whole genome shotgun (WGS) entry which is preliminary data.</text>
</comment>
<dbReference type="InterPro" id="IPR020827">
    <property type="entry name" value="Asparaginase/glutaminase_AS1"/>
</dbReference>
<dbReference type="InterPro" id="IPR027473">
    <property type="entry name" value="L-asparaginase_C"/>
</dbReference>
<dbReference type="GO" id="GO:0006520">
    <property type="term" value="P:amino acid metabolic process"/>
    <property type="evidence" value="ECO:0007669"/>
    <property type="project" value="InterPro"/>
</dbReference>
<evidence type="ECO:0000313" key="7">
    <source>
        <dbReference type="EMBL" id="TBO32651.1"/>
    </source>
</evidence>